<reference evidence="2" key="1">
    <citation type="submission" date="2017-01" db="EMBL/GenBank/DDBJ databases">
        <authorList>
            <person name="Varghese N."/>
            <person name="Submissions S."/>
        </authorList>
    </citation>
    <scope>NUCLEOTIDE SEQUENCE [LARGE SCALE GENOMIC DNA]</scope>
    <source>
        <strain evidence="2">DSM 21768</strain>
    </source>
</reference>
<dbReference type="STRING" id="34061.B0189_02885"/>
<sequence length="220" mass="26382">MAKAQPHYLKTRQVTFPTKGKFKEHLQAILHKTTSLPNNEVEDQDDIFDLIDFLEDYHNESITIQEQFDLENCIFYVDKPQDYNGYCFWLMDKNNQNKRQFSITSFGNPRTPMQNLVSCFGYIIREMKARFRKEIAMQEGKDFKEYDLWNEEPKPKELVLEFIKIHNLKDKLHLVVSPNGLNNNAPYLMPDYEYLAKEYQDFYFNKKANDLLKLELRPRM</sequence>
<dbReference type="Proteomes" id="UP000187495">
    <property type="component" value="Unassembled WGS sequence"/>
</dbReference>
<protein>
    <submittedName>
        <fullName evidence="1">Uncharacterized protein</fullName>
    </submittedName>
</protein>
<dbReference type="Gene3D" id="3.10.450.40">
    <property type="match status" value="1"/>
</dbReference>
<accession>A0A1N7DWG3</accession>
<name>A0A1N7DWG3_9GAMM</name>
<gene>
    <name evidence="1" type="ORF">SAMN02745664_102171</name>
</gene>
<dbReference type="EMBL" id="FTNU01000002">
    <property type="protein sequence ID" value="SIR80055.1"/>
    <property type="molecule type" value="Genomic_DNA"/>
</dbReference>
<organism evidence="1 2">
    <name type="scientific">Moraxella cuniculi DSM 21768</name>
    <dbReference type="NCBI Taxonomy" id="1122245"/>
    <lineage>
        <taxon>Bacteria</taxon>
        <taxon>Pseudomonadati</taxon>
        <taxon>Pseudomonadota</taxon>
        <taxon>Gammaproteobacteria</taxon>
        <taxon>Moraxellales</taxon>
        <taxon>Moraxellaceae</taxon>
        <taxon>Moraxella</taxon>
    </lineage>
</organism>
<dbReference type="RefSeq" id="WP_076554647.1">
    <property type="nucleotide sequence ID" value="NZ_FTNU01000002.1"/>
</dbReference>
<keyword evidence="2" id="KW-1185">Reference proteome</keyword>
<proteinExistence type="predicted"/>
<dbReference type="AlphaFoldDB" id="A0A1N7DWG3"/>
<evidence type="ECO:0000313" key="2">
    <source>
        <dbReference type="Proteomes" id="UP000187495"/>
    </source>
</evidence>
<evidence type="ECO:0000313" key="1">
    <source>
        <dbReference type="EMBL" id="SIR80055.1"/>
    </source>
</evidence>